<dbReference type="GO" id="GO:0042555">
    <property type="term" value="C:MCM complex"/>
    <property type="evidence" value="ECO:0007669"/>
    <property type="project" value="InterPro"/>
</dbReference>
<evidence type="ECO:0000259" key="19">
    <source>
        <dbReference type="PROSITE" id="PS51192"/>
    </source>
</evidence>
<feature type="domain" description="Helicase ATP-binding" evidence="19">
    <location>
        <begin position="565"/>
        <end position="728"/>
    </location>
</feature>
<dbReference type="SUPFAM" id="SSF52540">
    <property type="entry name" value="P-loop containing nucleoside triphosphate hydrolases"/>
    <property type="match status" value="2"/>
</dbReference>
<evidence type="ECO:0000256" key="4">
    <source>
        <dbReference type="ARBA" id="ARBA00022705"/>
    </source>
</evidence>
<sequence length="2082" mass="232179">MDDLANLEFLSLVSKVTSEIQNHLGVSDKTLAEFVIDQHAKCKSVADFKDQLEAMGGEFPQSLVESIDRLILTLHPKYKNKSASGKGAGANGQDGGDATDRKTRVFKGLAIPDKEVEYDVADDAPANDAPANDAPGVDALDDTFAVLEGLARKAPSKPKARSRKRSMSPYDSDDDMARSKRHRRRNNSGSRSRSPSPRRGREQNDELVFEDEFGRTRTVKPSNKLRTRKKYRDEDVDEFQRPPTPEIDDEPVLYKIYNGKVTGIKDFGCFVNIQGVKGKVDGLVHVTQMMEGRVNHPSDLVSRWQEVKVKVIKTENGRVSLSMKEVDQQTGRDLAPGKRIASFGTGANSSGLGGMPGVDSSVPVVEDGYNGRKNGMRKRMTSPERWEIKQLIASGVIPKSDYPNIDEDYNAHINGEADFEEEEDVDIEVREEEPPFLAGQTKQSLELSPIRVVKAPDGSLNRAAMAGDTLAKERRDLKQQEAQEKAAKEAANVDLSSQWNDPMAQQRQFASDLRNTRTNEPAQALPEWKKISTNSRETSFGKRTNMSIKEQRETLPVYKFRNQLLEAIAQHQILIVVGDTGSGKTTQMTQYLAEAGYGNELVIGCTQPRRVAAMSVAKRVAEEVGCALGNEVGYTIRFEDKTSPETRIKYMTDGILQREILLDPMLSKYSCIMLDEAHERTIATDVLFGLLKKTLKRRPDMKLIVTSATLDADKFSEYFYKCPIFSIPGRTFPVEVMYSREPESDYLDAALVTVMQIHLTEPAGDILLFLTGKEEIDSSCEIISERMKALGPNVPELMILPIYGALPSEVASRIFEPAPNGTRKVVIATNIAETSLTIDGIYYVVDPGFVKQSSYDGKLGMDRLQITPISQAQARQRSGRAGRTGPGKCFRLYTEAAFQNEMLPTTIPEIQRQNLSNTILMLKAMGINDLLHFDFMDPPPTNTMLTALEELYQLGALDDEGLLTRLGRQMADFPMDPSLSKSLIKSVDLQCSDEILTIVAMISATQNVFHRPRDKQQQADQKKQKFNDPSGDHITLLNVYNGWKQGGFSTPWCHENFIMPKNMQRVRDVRNQLLQIMARHKHQVVSCGRNTIKVRQALCSGFFRNSARKDPAEGYKTLVEGTPVYLHPSSSLFGKPAEHVIYHSLVETTKEYMHFCSAIEPKWLVEAAPTFFRVAPTDRLSKRKKAERIQPLHNKFAGEDDWRLSAQRKAGRGGGVRHYPYLNHGFPFRPCAQFGGCQFGGHDARTPQSSRPPGATPGALSDVEEDPDDERVGPQGRRTYAPRTDIPRVVDVTGETLSLRFQEFLENYTEDPSSSALPTSSAVPTTDKYYIAQIRGMRLYGLSTLYVDYTHLLRHEDGILAAAIASEYYRFLPYMVRSLHSLIAKYEPKYFRQHKQPASTASAAATSDTGDATQNESLNEKTSNQQTDKLFTLAFYNLPLVSRIRQLRTSSIGSLLSISGTATRTSEVRPELSMATFVCEICNTVVANIEQTFKYTEPTQCPNTTCMNREGWRLDIRQSTFVDWQKVRIQENSSEIPTGSMPRTMDVILRGEMVDRAKAGEKCIFTGTVIVIPDVSQFRVPGVRPQAMRDTSNVARGNDVGGSGVSGLKALGVRDLTYRMSFLACMVSPDHSTPGQSSNHHLTGQASNILASLGQGQIESNATSGEEAQEEYLGTLTAAEIQDLKDMVHKPNIFMRLVDSVAPMVYGHQVIKKGLLLQLMGGVSKQTPEGMALRGDINICIVGDPSTSKSQFLKYICSFLPRAVYTSGKASSAAGLTAAVVKDEETGEFTIEAGALMLADNGICAIDEFDKMDIADQVAIHEAMEQQTISIAKAGIQATLNARTSILAAANPVGGRYNRKTTLRANVNMSAPIMSRFDLFFVVLDECDESVDRHLAEHIVAIHQHRDEAVDPEFNTEQLQRYIRFARTFRPEFTDEARETLVEKYKELRADDAQGGIGRNSYRITVRQLESMIRLSEAIAKANSMRNMFVKRVNQDQEETQDGVEEEELLVWYLEQKENEMETQEDLERERALAKKVLKKVVKEQYLWVIRGQGLADEQGQTEGSDKVVYVLHPNCPIEDIA</sequence>
<dbReference type="PROSITE" id="PS50126">
    <property type="entry name" value="S1"/>
    <property type="match status" value="1"/>
</dbReference>
<evidence type="ECO:0000256" key="6">
    <source>
        <dbReference type="ARBA" id="ARBA00022801"/>
    </source>
</evidence>
<keyword evidence="6" id="KW-0378">Hydrolase</keyword>
<dbReference type="InterPro" id="IPR048333">
    <property type="entry name" value="HA2_WH"/>
</dbReference>
<gene>
    <name evidence="21" type="ORF">GMOD_00007592</name>
</gene>
<dbReference type="InterPro" id="IPR049621">
    <property type="entry name" value="S1_DHX8_helicase"/>
</dbReference>
<dbReference type="GO" id="GO:0016787">
    <property type="term" value="F:hydrolase activity"/>
    <property type="evidence" value="ECO:0007669"/>
    <property type="project" value="UniProtKB-KW"/>
</dbReference>
<dbReference type="SMART" id="SM00350">
    <property type="entry name" value="MCM"/>
    <property type="match status" value="1"/>
</dbReference>
<dbReference type="Pfam" id="PF14551">
    <property type="entry name" value="MCM_N"/>
    <property type="match status" value="1"/>
</dbReference>
<dbReference type="Pfam" id="PF00271">
    <property type="entry name" value="Helicase_C"/>
    <property type="match status" value="1"/>
</dbReference>
<dbReference type="PROSITE" id="PS51192">
    <property type="entry name" value="HELICASE_ATP_BIND_1"/>
    <property type="match status" value="1"/>
</dbReference>
<dbReference type="Pfam" id="PF04408">
    <property type="entry name" value="WHD_HA2"/>
    <property type="match status" value="1"/>
</dbReference>
<feature type="domain" description="MCM C-terminal AAA(+) ATPase" evidence="17">
    <location>
        <begin position="1693"/>
        <end position="1899"/>
    </location>
</feature>
<name>A0A3M7MDL2_9PLEO</name>
<dbReference type="GO" id="GO:0003677">
    <property type="term" value="F:DNA binding"/>
    <property type="evidence" value="ECO:0007669"/>
    <property type="project" value="UniProtKB-KW"/>
</dbReference>
<dbReference type="Pfam" id="PF18263">
    <property type="entry name" value="WHD_MCM6"/>
    <property type="match status" value="1"/>
</dbReference>
<dbReference type="Gene3D" id="2.20.28.10">
    <property type="match status" value="1"/>
</dbReference>
<feature type="region of interest" description="Disordered" evidence="16">
    <location>
        <begin position="1242"/>
        <end position="1281"/>
    </location>
</feature>
<reference evidence="21 22" key="1">
    <citation type="journal article" date="2014" name="PLoS ONE">
        <title>De novo Genome Assembly of the Fungal Plant Pathogen Pyrenophora semeniperda.</title>
        <authorList>
            <person name="Soliai M.M."/>
            <person name="Meyer S.E."/>
            <person name="Udall J.A."/>
            <person name="Elzinga D.E."/>
            <person name="Hermansen R.A."/>
            <person name="Bodily P.M."/>
            <person name="Hart A.A."/>
            <person name="Coleman C.E."/>
        </authorList>
    </citation>
    <scope>NUCLEOTIDE SEQUENCE [LARGE SCALE GENOMIC DNA]</scope>
    <source>
        <strain evidence="21 22">CCB06</strain>
        <tissue evidence="21">Mycelium</tissue>
    </source>
</reference>
<dbReference type="FunFam" id="2.20.28.10:FF:000003">
    <property type="entry name" value="DNA helicase"/>
    <property type="match status" value="1"/>
</dbReference>
<dbReference type="GO" id="GO:0000390">
    <property type="term" value="P:spliceosomal complex disassembly"/>
    <property type="evidence" value="ECO:0007669"/>
    <property type="project" value="TreeGrafter"/>
</dbReference>
<accession>A0A3M7MDL2</accession>
<dbReference type="CDD" id="cd17757">
    <property type="entry name" value="MCM6"/>
    <property type="match status" value="1"/>
</dbReference>
<dbReference type="PRINTS" id="PR01657">
    <property type="entry name" value="MCMFAMILY"/>
</dbReference>
<dbReference type="InterPro" id="IPR011709">
    <property type="entry name" value="DEAD-box_helicase_OB_fold"/>
</dbReference>
<dbReference type="InterPro" id="IPR007502">
    <property type="entry name" value="Helicase-assoc_dom"/>
</dbReference>
<evidence type="ECO:0000259" key="17">
    <source>
        <dbReference type="PROSITE" id="PS50051"/>
    </source>
</evidence>
<dbReference type="FunFam" id="3.40.50.300:FF:000115">
    <property type="entry name" value="DNA helicase"/>
    <property type="match status" value="1"/>
</dbReference>
<evidence type="ECO:0000256" key="15">
    <source>
        <dbReference type="SAM" id="Coils"/>
    </source>
</evidence>
<dbReference type="GO" id="GO:0003723">
    <property type="term" value="F:RNA binding"/>
    <property type="evidence" value="ECO:0007669"/>
    <property type="project" value="TreeGrafter"/>
</dbReference>
<dbReference type="FunFam" id="2.40.50.140:FF:000061">
    <property type="entry name" value="ATP-dependent RNA helicase DHX8"/>
    <property type="match status" value="1"/>
</dbReference>
<dbReference type="Pfam" id="PF00270">
    <property type="entry name" value="DEAD"/>
    <property type="match status" value="1"/>
</dbReference>
<evidence type="ECO:0000256" key="11">
    <source>
        <dbReference type="ARBA" id="ARBA00023242"/>
    </source>
</evidence>
<dbReference type="PROSITE" id="PS50051">
    <property type="entry name" value="MCM_2"/>
    <property type="match status" value="1"/>
</dbReference>
<dbReference type="FunFam" id="3.30.1640.10:FF:000009">
    <property type="entry name" value="DNA helicase"/>
    <property type="match status" value="1"/>
</dbReference>
<proteinExistence type="inferred from homology"/>
<dbReference type="FunFam" id="3.40.50.300:FF:000191">
    <property type="entry name" value="Pre-mRNA-splicing factor ATP-dependent RNA helicase"/>
    <property type="match status" value="1"/>
</dbReference>
<feature type="region of interest" description="Disordered" evidence="16">
    <location>
        <begin position="117"/>
        <end position="137"/>
    </location>
</feature>
<dbReference type="OrthoDB" id="10253254at2759"/>
<dbReference type="Gene3D" id="1.20.120.1080">
    <property type="match status" value="1"/>
</dbReference>
<dbReference type="PANTHER" id="PTHR18934">
    <property type="entry name" value="ATP-DEPENDENT RNA HELICASE"/>
    <property type="match status" value="1"/>
</dbReference>
<dbReference type="InterPro" id="IPR041024">
    <property type="entry name" value="Mcm6_C"/>
</dbReference>
<evidence type="ECO:0000313" key="22">
    <source>
        <dbReference type="Proteomes" id="UP000265663"/>
    </source>
</evidence>
<evidence type="ECO:0000256" key="13">
    <source>
        <dbReference type="ARBA" id="ARBA00047984"/>
    </source>
</evidence>
<dbReference type="PROSITE" id="PS51194">
    <property type="entry name" value="HELICASE_CTER"/>
    <property type="match status" value="1"/>
</dbReference>
<evidence type="ECO:0000256" key="2">
    <source>
        <dbReference type="ARBA" id="ARBA00008010"/>
    </source>
</evidence>
<dbReference type="Pfam" id="PF00575">
    <property type="entry name" value="S1"/>
    <property type="match status" value="1"/>
</dbReference>
<dbReference type="InterPro" id="IPR003593">
    <property type="entry name" value="AAA+_ATPase"/>
</dbReference>
<dbReference type="Pfam" id="PF07717">
    <property type="entry name" value="OB_NTP_bind"/>
    <property type="match status" value="1"/>
</dbReference>
<dbReference type="PRINTS" id="PR01662">
    <property type="entry name" value="MCMPROTEIN6"/>
</dbReference>
<organism evidence="21 22">
    <name type="scientific">Pyrenophora seminiperda CCB06</name>
    <dbReference type="NCBI Taxonomy" id="1302712"/>
    <lineage>
        <taxon>Eukaryota</taxon>
        <taxon>Fungi</taxon>
        <taxon>Dikarya</taxon>
        <taxon>Ascomycota</taxon>
        <taxon>Pezizomycotina</taxon>
        <taxon>Dothideomycetes</taxon>
        <taxon>Pleosporomycetidae</taxon>
        <taxon>Pleosporales</taxon>
        <taxon>Pleosporineae</taxon>
        <taxon>Pleosporaceae</taxon>
        <taxon>Pyrenophora</taxon>
    </lineage>
</organism>
<dbReference type="Pfam" id="PF17207">
    <property type="entry name" value="MCM_OB"/>
    <property type="match status" value="1"/>
</dbReference>
<dbReference type="InterPro" id="IPR011545">
    <property type="entry name" value="DEAD/DEAH_box_helicase_dom"/>
</dbReference>
<dbReference type="PROSITE" id="PS00690">
    <property type="entry name" value="DEAH_ATP_HELICASE"/>
    <property type="match status" value="1"/>
</dbReference>
<feature type="compositionally biased region" description="Low complexity" evidence="16">
    <location>
        <begin position="187"/>
        <end position="197"/>
    </location>
</feature>
<evidence type="ECO:0000256" key="5">
    <source>
        <dbReference type="ARBA" id="ARBA00022741"/>
    </source>
</evidence>
<feature type="compositionally biased region" description="Low complexity" evidence="16">
    <location>
        <begin position="1398"/>
        <end position="1413"/>
    </location>
</feature>
<dbReference type="SMART" id="SM00382">
    <property type="entry name" value="AAA"/>
    <property type="match status" value="2"/>
</dbReference>
<keyword evidence="10" id="KW-0508">mRNA splicing</keyword>
<evidence type="ECO:0000256" key="8">
    <source>
        <dbReference type="ARBA" id="ARBA00022840"/>
    </source>
</evidence>
<dbReference type="GO" id="GO:0005524">
    <property type="term" value="F:ATP binding"/>
    <property type="evidence" value="ECO:0007669"/>
    <property type="project" value="UniProtKB-KW"/>
</dbReference>
<keyword evidence="4" id="KW-0235">DNA replication</keyword>
<dbReference type="SMART" id="SM00316">
    <property type="entry name" value="S1"/>
    <property type="match status" value="1"/>
</dbReference>
<dbReference type="GO" id="GO:0003724">
    <property type="term" value="F:RNA helicase activity"/>
    <property type="evidence" value="ECO:0007669"/>
    <property type="project" value="UniProtKB-EC"/>
</dbReference>
<keyword evidence="5 14" id="KW-0547">Nucleotide-binding</keyword>
<feature type="domain" description="S1 motif" evidence="18">
    <location>
        <begin position="254"/>
        <end position="324"/>
    </location>
</feature>
<dbReference type="GO" id="GO:0006279">
    <property type="term" value="P:premeiotic DNA replication"/>
    <property type="evidence" value="ECO:0007669"/>
    <property type="project" value="UniProtKB-ARBA"/>
</dbReference>
<dbReference type="GO" id="GO:0006270">
    <property type="term" value="P:DNA replication initiation"/>
    <property type="evidence" value="ECO:0007669"/>
    <property type="project" value="InterPro"/>
</dbReference>
<dbReference type="InterPro" id="IPR033762">
    <property type="entry name" value="MCM_OB"/>
</dbReference>
<feature type="domain" description="Helicase C-terminal" evidence="20">
    <location>
        <begin position="746"/>
        <end position="926"/>
    </location>
</feature>
<comment type="catalytic activity">
    <reaction evidence="13">
        <text>ATP + H2O = ADP + phosphate + H(+)</text>
        <dbReference type="Rhea" id="RHEA:13065"/>
        <dbReference type="ChEBI" id="CHEBI:15377"/>
        <dbReference type="ChEBI" id="CHEBI:15378"/>
        <dbReference type="ChEBI" id="CHEBI:30616"/>
        <dbReference type="ChEBI" id="CHEBI:43474"/>
        <dbReference type="ChEBI" id="CHEBI:456216"/>
        <dbReference type="EC" id="3.6.4.13"/>
    </reaction>
</comment>
<evidence type="ECO:0000259" key="20">
    <source>
        <dbReference type="PROSITE" id="PS51194"/>
    </source>
</evidence>
<dbReference type="Pfam" id="PF21010">
    <property type="entry name" value="HA2_C"/>
    <property type="match status" value="1"/>
</dbReference>
<dbReference type="Gene3D" id="3.30.1640.10">
    <property type="entry name" value="mini-chromosome maintenance (MCM) complex, chain A, domain 1"/>
    <property type="match status" value="1"/>
</dbReference>
<dbReference type="FunFam" id="1.20.120.1080:FF:000001">
    <property type="entry name" value="Pre-mRNA-splicing factor ATP-dependent RNA helicase"/>
    <property type="match status" value="1"/>
</dbReference>
<dbReference type="SMART" id="SM00847">
    <property type="entry name" value="HA2"/>
    <property type="match status" value="1"/>
</dbReference>
<evidence type="ECO:0000256" key="7">
    <source>
        <dbReference type="ARBA" id="ARBA00022806"/>
    </source>
</evidence>
<dbReference type="InterPro" id="IPR001650">
    <property type="entry name" value="Helicase_C-like"/>
</dbReference>
<evidence type="ECO:0000256" key="3">
    <source>
        <dbReference type="ARBA" id="ARBA00022664"/>
    </source>
</evidence>
<feature type="coiled-coil region" evidence="15">
    <location>
        <begin position="2017"/>
        <end position="2044"/>
    </location>
</feature>
<feature type="compositionally biased region" description="Gly residues" evidence="16">
    <location>
        <begin position="86"/>
        <end position="95"/>
    </location>
</feature>
<feature type="region of interest" description="Disordered" evidence="16">
    <location>
        <begin position="1010"/>
        <end position="1030"/>
    </location>
</feature>
<keyword evidence="12" id="KW-0131">Cell cycle</keyword>
<keyword evidence="3" id="KW-0507">mRNA processing</keyword>
<dbReference type="Proteomes" id="UP000265663">
    <property type="component" value="Unassembled WGS sequence"/>
</dbReference>
<keyword evidence="22" id="KW-1185">Reference proteome</keyword>
<dbReference type="FunFam" id="3.40.50.300:FF:000101">
    <property type="entry name" value="Pre-mRNA-splicing factor ATP-dependent RNA helicase"/>
    <property type="match status" value="1"/>
</dbReference>
<feature type="region of interest" description="Disordered" evidence="16">
    <location>
        <begin position="150"/>
        <end position="214"/>
    </location>
</feature>
<dbReference type="InterPro" id="IPR018525">
    <property type="entry name" value="MCM_CS"/>
</dbReference>
<keyword evidence="7 21" id="KW-0347">Helicase</keyword>
<keyword evidence="11" id="KW-0539">Nucleus</keyword>
<dbReference type="PROSITE" id="PS00847">
    <property type="entry name" value="MCM_1"/>
    <property type="match status" value="1"/>
</dbReference>
<dbReference type="PANTHER" id="PTHR18934:SF85">
    <property type="entry name" value="ATP-DEPENDENT RNA HELICASE DHX8"/>
    <property type="match status" value="1"/>
</dbReference>
<dbReference type="InterPro" id="IPR003029">
    <property type="entry name" value="S1_domain"/>
</dbReference>
<dbReference type="Gene3D" id="3.40.50.300">
    <property type="entry name" value="P-loop containing nucleotide triphosphate hydrolases"/>
    <property type="match status" value="3"/>
</dbReference>
<dbReference type="InterPro" id="IPR008049">
    <property type="entry name" value="MCM6"/>
</dbReference>
<evidence type="ECO:0000256" key="16">
    <source>
        <dbReference type="SAM" id="MobiDB-lite"/>
    </source>
</evidence>
<dbReference type="InterPro" id="IPR002464">
    <property type="entry name" value="DNA/RNA_helicase_DEAH_CS"/>
</dbReference>
<evidence type="ECO:0000256" key="12">
    <source>
        <dbReference type="ARBA" id="ARBA00023306"/>
    </source>
</evidence>
<feature type="region of interest" description="Disordered" evidence="16">
    <location>
        <begin position="1397"/>
        <end position="1423"/>
    </location>
</feature>
<dbReference type="EMBL" id="KE747833">
    <property type="protein sequence ID" value="RMZ72585.1"/>
    <property type="molecule type" value="Genomic_DNA"/>
</dbReference>
<dbReference type="GO" id="GO:0003678">
    <property type="term" value="F:DNA helicase activity"/>
    <property type="evidence" value="ECO:0007669"/>
    <property type="project" value="InterPro"/>
</dbReference>
<evidence type="ECO:0000313" key="21">
    <source>
        <dbReference type="EMBL" id="RMZ72585.1"/>
    </source>
</evidence>
<protein>
    <submittedName>
        <fullName evidence="21">Atp-dependent rna helicase dhx8</fullName>
    </submittedName>
</protein>
<dbReference type="GO" id="GO:0005656">
    <property type="term" value="C:nuclear pre-replicative complex"/>
    <property type="evidence" value="ECO:0007669"/>
    <property type="project" value="UniProtKB-ARBA"/>
</dbReference>
<feature type="compositionally biased region" description="Low complexity" evidence="16">
    <location>
        <begin position="123"/>
        <end position="137"/>
    </location>
</feature>
<dbReference type="InterPro" id="IPR031327">
    <property type="entry name" value="MCM"/>
</dbReference>
<dbReference type="GO" id="GO:0071013">
    <property type="term" value="C:catalytic step 2 spliceosome"/>
    <property type="evidence" value="ECO:0007669"/>
    <property type="project" value="TreeGrafter"/>
</dbReference>
<dbReference type="CDD" id="cd21691">
    <property type="entry name" value="GH2-like_DHX8"/>
    <property type="match status" value="1"/>
</dbReference>
<evidence type="ECO:0000256" key="14">
    <source>
        <dbReference type="RuleBase" id="RU004070"/>
    </source>
</evidence>
<dbReference type="InterPro" id="IPR014001">
    <property type="entry name" value="Helicase_ATP-bd"/>
</dbReference>
<dbReference type="GO" id="GO:0043596">
    <property type="term" value="C:nuclear replication fork"/>
    <property type="evidence" value="ECO:0007669"/>
    <property type="project" value="UniProtKB-ARBA"/>
</dbReference>
<dbReference type="SMART" id="SM00490">
    <property type="entry name" value="HELICc"/>
    <property type="match status" value="1"/>
</dbReference>
<dbReference type="InterPro" id="IPR027925">
    <property type="entry name" value="MCM_N"/>
</dbReference>
<dbReference type="SMART" id="SM00487">
    <property type="entry name" value="DEXDc"/>
    <property type="match status" value="1"/>
</dbReference>
<dbReference type="GO" id="GO:0097373">
    <property type="term" value="C:MCM core complex"/>
    <property type="evidence" value="ECO:0007669"/>
    <property type="project" value="UniProtKB-ARBA"/>
</dbReference>
<keyword evidence="8 14" id="KW-0067">ATP-binding</keyword>
<evidence type="ECO:0000259" key="18">
    <source>
        <dbReference type="PROSITE" id="PS50126"/>
    </source>
</evidence>
<evidence type="ECO:0000256" key="9">
    <source>
        <dbReference type="ARBA" id="ARBA00023125"/>
    </source>
</evidence>
<dbReference type="InterPro" id="IPR001208">
    <property type="entry name" value="MCM_dom"/>
</dbReference>
<feature type="compositionally biased region" description="Basic residues" evidence="16">
    <location>
        <begin position="154"/>
        <end position="166"/>
    </location>
</feature>
<dbReference type="GO" id="GO:0005684">
    <property type="term" value="C:U2-type spliceosomal complex"/>
    <property type="evidence" value="ECO:0007669"/>
    <property type="project" value="UniProtKB-ARBA"/>
</dbReference>
<dbReference type="InterPro" id="IPR049588">
    <property type="entry name" value="DHX8_GH2-like"/>
</dbReference>
<feature type="compositionally biased region" description="Basic and acidic residues" evidence="16">
    <location>
        <begin position="1014"/>
        <end position="1026"/>
    </location>
</feature>
<evidence type="ECO:0000256" key="10">
    <source>
        <dbReference type="ARBA" id="ARBA00023187"/>
    </source>
</evidence>
<dbReference type="CDD" id="cd18791">
    <property type="entry name" value="SF2_C_RHA"/>
    <property type="match status" value="1"/>
</dbReference>
<dbReference type="Pfam" id="PF00493">
    <property type="entry name" value="MCM"/>
    <property type="match status" value="1"/>
</dbReference>
<keyword evidence="15" id="KW-0175">Coiled coil</keyword>
<feature type="region of interest" description="Disordered" evidence="16">
    <location>
        <begin position="80"/>
        <end position="101"/>
    </location>
</feature>
<dbReference type="Gene3D" id="2.40.50.140">
    <property type="entry name" value="Nucleic acid-binding proteins"/>
    <property type="match status" value="2"/>
</dbReference>
<comment type="subcellular location">
    <subcellularLocation>
        <location evidence="1">Nucleus</location>
    </subcellularLocation>
</comment>
<dbReference type="InterPro" id="IPR027417">
    <property type="entry name" value="P-loop_NTPase"/>
</dbReference>
<evidence type="ECO:0000256" key="1">
    <source>
        <dbReference type="ARBA" id="ARBA00004123"/>
    </source>
</evidence>
<dbReference type="GO" id="GO:0031261">
    <property type="term" value="C:DNA replication preinitiation complex"/>
    <property type="evidence" value="ECO:0007669"/>
    <property type="project" value="UniProtKB-ARBA"/>
</dbReference>
<dbReference type="InterPro" id="IPR012340">
    <property type="entry name" value="NA-bd_OB-fold"/>
</dbReference>
<feature type="compositionally biased region" description="Polar residues" evidence="16">
    <location>
        <begin position="1414"/>
        <end position="1423"/>
    </location>
</feature>
<keyword evidence="9 14" id="KW-0238">DNA-binding</keyword>
<dbReference type="CDD" id="cd05684">
    <property type="entry name" value="S1_DHX8_helicase"/>
    <property type="match status" value="1"/>
</dbReference>
<comment type="similarity">
    <text evidence="2 14">Belongs to the MCM family.</text>
</comment>
<dbReference type="SUPFAM" id="SSF50249">
    <property type="entry name" value="Nucleic acid-binding proteins"/>
    <property type="match status" value="2"/>
</dbReference>